<dbReference type="OrthoDB" id="1444189at2"/>
<evidence type="ECO:0000313" key="2">
    <source>
        <dbReference type="EMBL" id="REC68992.1"/>
    </source>
</evidence>
<dbReference type="AlphaFoldDB" id="A0A3D9CTB2"/>
<keyword evidence="3" id="KW-1185">Reference proteome</keyword>
<feature type="chain" id="PRO_5017620824" description="DUF4595 domain-containing protein" evidence="1">
    <location>
        <begin position="26"/>
        <end position="272"/>
    </location>
</feature>
<accession>A0A3D9CTB2</accession>
<feature type="signal peptide" evidence="1">
    <location>
        <begin position="1"/>
        <end position="25"/>
    </location>
</feature>
<organism evidence="2 3">
    <name type="scientific">Chryseobacterium flavum</name>
    <dbReference type="NCBI Taxonomy" id="415851"/>
    <lineage>
        <taxon>Bacteria</taxon>
        <taxon>Pseudomonadati</taxon>
        <taxon>Bacteroidota</taxon>
        <taxon>Flavobacteriia</taxon>
        <taxon>Flavobacteriales</taxon>
        <taxon>Weeksellaceae</taxon>
        <taxon>Chryseobacterium group</taxon>
        <taxon>Chryseobacterium</taxon>
    </lineage>
</organism>
<dbReference type="PROSITE" id="PS51257">
    <property type="entry name" value="PROKAR_LIPOPROTEIN"/>
    <property type="match status" value="1"/>
</dbReference>
<protein>
    <recommendedName>
        <fullName evidence="4">DUF4595 domain-containing protein</fullName>
    </recommendedName>
</protein>
<evidence type="ECO:0000313" key="3">
    <source>
        <dbReference type="Proteomes" id="UP000256769"/>
    </source>
</evidence>
<dbReference type="RefSeq" id="WP_115956919.1">
    <property type="nucleotide sequence ID" value="NZ_CBCRVL010000005.1"/>
</dbReference>
<name>A0A3D9CTB2_9FLAO</name>
<keyword evidence="1" id="KW-0732">Signal</keyword>
<proteinExistence type="predicted"/>
<evidence type="ECO:0008006" key="4">
    <source>
        <dbReference type="Google" id="ProtNLM"/>
    </source>
</evidence>
<sequence>MKKLIISSLALAVITSCSSSNDSVADDNNNSNDNSPLLLKKFTEITQDNQTYVIEFKYDGDKITEAIDTGENAKTVYTYSGDNIVKTEDYEDGVLREIREFTYSNGRIMAEKVTEKYQGTLVYTKKYQYITDNHIKFTNYGGATYNPSTGTYSNIQYIEEDIYLSSNGNVASRSYTHNGVTYNTTNTYDNANHPMKNVKGFIKINLFMGDGETGYNNLLSSSSNYSGLISGTNKSKADHTFNSESYPTKTVMTYTSSVLGTNSHTYLYEYNK</sequence>
<evidence type="ECO:0000256" key="1">
    <source>
        <dbReference type="SAM" id="SignalP"/>
    </source>
</evidence>
<comment type="caution">
    <text evidence="2">The sequence shown here is derived from an EMBL/GenBank/DDBJ whole genome shotgun (WGS) entry which is preliminary data.</text>
</comment>
<reference evidence="2 3" key="1">
    <citation type="journal article" date="2007" name="Int. J. Syst. Evol. Microbiol.">
        <title>Chryseobacterium flavum sp. nov., isolated from polluted soil.</title>
        <authorList>
            <person name="Zhou Y."/>
            <person name="Dong J."/>
            <person name="Wang X."/>
            <person name="Huang X."/>
            <person name="Zhang K.Y."/>
            <person name="Zhang Y.Q."/>
            <person name="Guo Y.F."/>
            <person name="Lai R."/>
            <person name="Li W.J."/>
        </authorList>
    </citation>
    <scope>NUCLEOTIDE SEQUENCE [LARGE SCALE GENOMIC DNA]</scope>
    <source>
        <strain evidence="2 3">KCTC 12877</strain>
    </source>
</reference>
<dbReference type="EMBL" id="QNUE01000002">
    <property type="protein sequence ID" value="REC68992.1"/>
    <property type="molecule type" value="Genomic_DNA"/>
</dbReference>
<dbReference type="Proteomes" id="UP000256769">
    <property type="component" value="Unassembled WGS sequence"/>
</dbReference>
<gene>
    <name evidence="2" type="ORF">DRF59_03620</name>
</gene>